<protein>
    <submittedName>
        <fullName evidence="1">Uncharacterized protein</fullName>
    </submittedName>
</protein>
<dbReference type="EMBL" id="ML975349">
    <property type="protein sequence ID" value="KAF1831981.1"/>
    <property type="molecule type" value="Genomic_DNA"/>
</dbReference>
<proteinExistence type="predicted"/>
<dbReference type="Proteomes" id="UP000800040">
    <property type="component" value="Unassembled WGS sequence"/>
</dbReference>
<keyword evidence="2" id="KW-1185">Reference proteome</keyword>
<evidence type="ECO:0000313" key="1">
    <source>
        <dbReference type="EMBL" id="KAF1831981.1"/>
    </source>
</evidence>
<evidence type="ECO:0000313" key="2">
    <source>
        <dbReference type="Proteomes" id="UP000800040"/>
    </source>
</evidence>
<dbReference type="OrthoDB" id="2840902at2759"/>
<organism evidence="1 2">
    <name type="scientific">Decorospora gaudefroyi</name>
    <dbReference type="NCBI Taxonomy" id="184978"/>
    <lineage>
        <taxon>Eukaryota</taxon>
        <taxon>Fungi</taxon>
        <taxon>Dikarya</taxon>
        <taxon>Ascomycota</taxon>
        <taxon>Pezizomycotina</taxon>
        <taxon>Dothideomycetes</taxon>
        <taxon>Pleosporomycetidae</taxon>
        <taxon>Pleosporales</taxon>
        <taxon>Pleosporineae</taxon>
        <taxon>Pleosporaceae</taxon>
        <taxon>Decorospora</taxon>
    </lineage>
</organism>
<accession>A0A6A5K5V2</accession>
<reference evidence="1" key="1">
    <citation type="submission" date="2020-01" db="EMBL/GenBank/DDBJ databases">
        <authorList>
            <consortium name="DOE Joint Genome Institute"/>
            <person name="Haridas S."/>
            <person name="Albert R."/>
            <person name="Binder M."/>
            <person name="Bloem J."/>
            <person name="Labutti K."/>
            <person name="Salamov A."/>
            <person name="Andreopoulos B."/>
            <person name="Baker S.E."/>
            <person name="Barry K."/>
            <person name="Bills G."/>
            <person name="Bluhm B.H."/>
            <person name="Cannon C."/>
            <person name="Castanera R."/>
            <person name="Culley D.E."/>
            <person name="Daum C."/>
            <person name="Ezra D."/>
            <person name="Gonzalez J.B."/>
            <person name="Henrissat B."/>
            <person name="Kuo A."/>
            <person name="Liang C."/>
            <person name="Lipzen A."/>
            <person name="Lutzoni F."/>
            <person name="Magnuson J."/>
            <person name="Mondo S."/>
            <person name="Nolan M."/>
            <person name="Ohm R."/>
            <person name="Pangilinan J."/>
            <person name="Park H.-J."/>
            <person name="Ramirez L."/>
            <person name="Alfaro M."/>
            <person name="Sun H."/>
            <person name="Tritt A."/>
            <person name="Yoshinaga Y."/>
            <person name="Zwiers L.-H."/>
            <person name="Turgeon B.G."/>
            <person name="Goodwin S.B."/>
            <person name="Spatafora J.W."/>
            <person name="Crous P.W."/>
            <person name="Grigoriev I.V."/>
        </authorList>
    </citation>
    <scope>NUCLEOTIDE SEQUENCE</scope>
    <source>
        <strain evidence="1">P77</strain>
    </source>
</reference>
<name>A0A6A5K5V2_9PLEO</name>
<sequence length="403" mass="46233">MIPLETWPSHDLVSPNWNPPDVSHYADLEIRQFTLAKEGSIARNCHFFIWVTKRDITPKVEQRYIVRTSGGMEEFFKTAQHDAINWTDSYHKYWDFIPFDYHGTGSMDHVIAYTSEVPTYFREFKYTILSWNDLPDQAEKFLLPLQQAATLSNTVFLNYSGQGSIRSTYVKACALDFEKTGHADHVLFVSRRSQQPGLTICKRGPDNTDLVTVLRHTGEAPLGDLDLPEHDYDIAAVELDNYGRKDGLLRYWFDDADNTGKIEVFRHDYDEATESHIFVRIFSMQMPHVPNCFMRTETLTSPVTGAEVVIVLFHTGGPDPKPRKRGCTTLMWDRGEQKLVKTNYISQPYVGVSNPRHTFLMPVDAVGTGIEDHVMLTMDSYGTRSEAYENVPNGYVLKVRRKE</sequence>
<dbReference type="AlphaFoldDB" id="A0A6A5K5V2"/>
<gene>
    <name evidence="1" type="ORF">BDW02DRAFT_571471</name>
</gene>